<evidence type="ECO:0000256" key="1">
    <source>
        <dbReference type="SAM" id="MobiDB-lite"/>
    </source>
</evidence>
<evidence type="ECO:0008006" key="4">
    <source>
        <dbReference type="Google" id="ProtNLM"/>
    </source>
</evidence>
<reference evidence="3" key="2">
    <citation type="submission" date="2025-08" db="UniProtKB">
        <authorList>
            <consortium name="RefSeq"/>
        </authorList>
    </citation>
    <scope>IDENTIFICATION</scope>
</reference>
<keyword evidence="2" id="KW-1185">Reference proteome</keyword>
<dbReference type="RefSeq" id="XP_040972953.1">
    <property type="nucleotide sequence ID" value="XM_041117019.1"/>
</dbReference>
<gene>
    <name evidence="3" type="primary">LOC121231925</name>
</gene>
<feature type="compositionally biased region" description="Basic and acidic residues" evidence="1">
    <location>
        <begin position="1"/>
        <end position="15"/>
    </location>
</feature>
<evidence type="ECO:0000313" key="2">
    <source>
        <dbReference type="Proteomes" id="UP000818029"/>
    </source>
</evidence>
<organism evidence="2 3">
    <name type="scientific">Gossypium hirsutum</name>
    <name type="common">Upland cotton</name>
    <name type="synonym">Gossypium mexicanum</name>
    <dbReference type="NCBI Taxonomy" id="3635"/>
    <lineage>
        <taxon>Eukaryota</taxon>
        <taxon>Viridiplantae</taxon>
        <taxon>Streptophyta</taxon>
        <taxon>Embryophyta</taxon>
        <taxon>Tracheophyta</taxon>
        <taxon>Spermatophyta</taxon>
        <taxon>Magnoliopsida</taxon>
        <taxon>eudicotyledons</taxon>
        <taxon>Gunneridae</taxon>
        <taxon>Pentapetalae</taxon>
        <taxon>rosids</taxon>
        <taxon>malvids</taxon>
        <taxon>Malvales</taxon>
        <taxon>Malvaceae</taxon>
        <taxon>Malvoideae</taxon>
        <taxon>Gossypium</taxon>
    </lineage>
</organism>
<name>A0ABM3C0X3_GOSHI</name>
<reference evidence="2" key="1">
    <citation type="journal article" date="2020" name="Nat. Genet.">
        <title>Genomic diversifications of five Gossypium allopolyploid species and their impact on cotton improvement.</title>
        <authorList>
            <person name="Chen Z.J."/>
            <person name="Sreedasyam A."/>
            <person name="Ando A."/>
            <person name="Song Q."/>
            <person name="De Santiago L.M."/>
            <person name="Hulse-Kemp A.M."/>
            <person name="Ding M."/>
            <person name="Ye W."/>
            <person name="Kirkbride R.C."/>
            <person name="Jenkins J."/>
            <person name="Plott C."/>
            <person name="Lovell J."/>
            <person name="Lin Y.M."/>
            <person name="Vaughn R."/>
            <person name="Liu B."/>
            <person name="Simpson S."/>
            <person name="Scheffler B.E."/>
            <person name="Wen L."/>
            <person name="Saski C.A."/>
            <person name="Grover C.E."/>
            <person name="Hu G."/>
            <person name="Conover J.L."/>
            <person name="Carlson J.W."/>
            <person name="Shu S."/>
            <person name="Boston L.B."/>
            <person name="Williams M."/>
            <person name="Peterson D.G."/>
            <person name="McGee K."/>
            <person name="Jones D.C."/>
            <person name="Wendel J.F."/>
            <person name="Stelly D.M."/>
            <person name="Grimwood J."/>
            <person name="Schmutz J."/>
        </authorList>
    </citation>
    <scope>NUCLEOTIDE SEQUENCE [LARGE SCALE GENOMIC DNA]</scope>
    <source>
        <strain evidence="2">cv. TM-1</strain>
    </source>
</reference>
<feature type="region of interest" description="Disordered" evidence="1">
    <location>
        <begin position="1"/>
        <end position="24"/>
    </location>
</feature>
<protein>
    <recommendedName>
        <fullName evidence="4">Retrotransposon gag domain-containing protein</fullName>
    </recommendedName>
</protein>
<sequence>MSREVGENEPMETRGRVRKASRSRDMLSSLENRVVNLEESVGDMRETLEVVLTRMEELREDSKVFVLDTLRSTSDKLTVRDEALEALVTAMKEEIAELKGELTICKVALENGMLTSRSKQRHVDVPKPEKFKGARSAREVDNFLWELEQYFRAMGIEDDATKVNTASIYFTDVALLWWRRRSTDERRGGTTIGTWEEFQ</sequence>
<dbReference type="Proteomes" id="UP000818029">
    <property type="component" value="Chromosome A07"/>
</dbReference>
<proteinExistence type="predicted"/>
<accession>A0ABM3C0X3</accession>
<evidence type="ECO:0000313" key="3">
    <source>
        <dbReference type="RefSeq" id="XP_040972953.1"/>
    </source>
</evidence>
<dbReference type="GeneID" id="121231925"/>